<feature type="compositionally biased region" description="Low complexity" evidence="1">
    <location>
        <begin position="25"/>
        <end position="39"/>
    </location>
</feature>
<reference evidence="2 3" key="1">
    <citation type="submission" date="2016-10" db="EMBL/GenBank/DDBJ databases">
        <authorList>
            <person name="de Groot N.N."/>
        </authorList>
    </citation>
    <scope>NUCLEOTIDE SEQUENCE [LARGE SCALE GENOMIC DNA]</scope>
    <source>
        <strain evidence="2 3">CGMCC 1.9159</strain>
    </source>
</reference>
<dbReference type="InterPro" id="IPR032836">
    <property type="entry name" value="DsrE2-like"/>
</dbReference>
<name>A0A1G9HN45_9ACTN</name>
<evidence type="ECO:0000313" key="3">
    <source>
        <dbReference type="Proteomes" id="UP000199475"/>
    </source>
</evidence>
<dbReference type="AlphaFoldDB" id="A0A1G9HN45"/>
<accession>A0A1G9HN45</accession>
<gene>
    <name evidence="2" type="ORF">SAMN04488242_0422</name>
</gene>
<dbReference type="InterPro" id="IPR027396">
    <property type="entry name" value="DsrEFH-like"/>
</dbReference>
<dbReference type="SUPFAM" id="SSF75169">
    <property type="entry name" value="DsrEFH-like"/>
    <property type="match status" value="1"/>
</dbReference>
<dbReference type="PANTHER" id="PTHR34655:SF2">
    <property type="entry name" value="PEROXIREDOXIN FAMILY PROTEIN"/>
    <property type="match status" value="1"/>
</dbReference>
<dbReference type="Pfam" id="PF13686">
    <property type="entry name" value="DrsE_2"/>
    <property type="match status" value="1"/>
</dbReference>
<evidence type="ECO:0000313" key="2">
    <source>
        <dbReference type="EMBL" id="SDL14350.1"/>
    </source>
</evidence>
<dbReference type="OrthoDB" id="9802028at2"/>
<proteinExistence type="predicted"/>
<protein>
    <submittedName>
        <fullName evidence="2">Peroxiredoxin family protein</fullName>
    </submittedName>
</protein>
<feature type="region of interest" description="Disordered" evidence="1">
    <location>
        <begin position="1"/>
        <end position="39"/>
    </location>
</feature>
<organism evidence="2 3">
    <name type="scientific">Tessaracoccus oleiagri</name>
    <dbReference type="NCBI Taxonomy" id="686624"/>
    <lineage>
        <taxon>Bacteria</taxon>
        <taxon>Bacillati</taxon>
        <taxon>Actinomycetota</taxon>
        <taxon>Actinomycetes</taxon>
        <taxon>Propionibacteriales</taxon>
        <taxon>Propionibacteriaceae</taxon>
        <taxon>Tessaracoccus</taxon>
    </lineage>
</organism>
<dbReference type="Proteomes" id="UP000199475">
    <property type="component" value="Unassembled WGS sequence"/>
</dbReference>
<dbReference type="EMBL" id="FNGP01000001">
    <property type="protein sequence ID" value="SDL14350.1"/>
    <property type="molecule type" value="Genomic_DNA"/>
</dbReference>
<keyword evidence="3" id="KW-1185">Reference proteome</keyword>
<evidence type="ECO:0000256" key="1">
    <source>
        <dbReference type="SAM" id="MobiDB-lite"/>
    </source>
</evidence>
<sequence>MTTTLPEGFIIPDFGPTTTRREPEAGTAAAPSASTAPVPAGPRKIAFICSKGNLDMAYPALIMGNAALGEGVEVHIFFTFWGLDIVNMKTNHKLQFTLAANTAMHMPDLGRLRPGLEHASMPQALGNLPGMTGYATRMMKRMMAQEDVPDVPEFLDLMQAAGAHMYACKLTFDMMKLLEADMHPGVEGVISAADFIEISEGAQVIFV</sequence>
<dbReference type="STRING" id="686624.SAMN04488242_0422"/>
<dbReference type="PANTHER" id="PTHR34655">
    <property type="entry name" value="CONSERVED WITHIN P. AEROPHILUM"/>
    <property type="match status" value="1"/>
</dbReference>
<dbReference type="Gene3D" id="3.40.1260.10">
    <property type="entry name" value="DsrEFH-like"/>
    <property type="match status" value="1"/>
</dbReference>
<dbReference type="RefSeq" id="WP_093248507.1">
    <property type="nucleotide sequence ID" value="NZ_FNGP01000001.1"/>
</dbReference>